<comment type="similarity">
    <text evidence="2 7">Belongs to the nonaspanin (TM9SF) (TC 9.A.2) family.</text>
</comment>
<evidence type="ECO:0000256" key="6">
    <source>
        <dbReference type="ARBA" id="ARBA00023136"/>
    </source>
</evidence>
<dbReference type="PANTHER" id="PTHR10766:SF111">
    <property type="entry name" value="TRANSMEMBRANE 9 SUPERFAMILY MEMBER 2"/>
    <property type="match status" value="1"/>
</dbReference>
<comment type="subcellular location">
    <subcellularLocation>
        <location evidence="1">Membrane</location>
        <topology evidence="1">Multi-pass membrane protein</topology>
    </subcellularLocation>
</comment>
<dbReference type="GO" id="GO:0005737">
    <property type="term" value="C:cytoplasm"/>
    <property type="evidence" value="ECO:0007669"/>
    <property type="project" value="UniProtKB-ARBA"/>
</dbReference>
<keyword evidence="4" id="KW-0732">Signal</keyword>
<gene>
    <name evidence="8" type="ORF">PACLA_8A066920</name>
</gene>
<dbReference type="GO" id="GO:0016020">
    <property type="term" value="C:membrane"/>
    <property type="evidence" value="ECO:0007669"/>
    <property type="project" value="UniProtKB-SubCell"/>
</dbReference>
<evidence type="ECO:0000256" key="1">
    <source>
        <dbReference type="ARBA" id="ARBA00004141"/>
    </source>
</evidence>
<keyword evidence="6" id="KW-0472">Membrane</keyword>
<evidence type="ECO:0000313" key="9">
    <source>
        <dbReference type="Proteomes" id="UP001152795"/>
    </source>
</evidence>
<evidence type="ECO:0000256" key="5">
    <source>
        <dbReference type="ARBA" id="ARBA00022989"/>
    </source>
</evidence>
<dbReference type="InterPro" id="IPR004240">
    <property type="entry name" value="EMP70"/>
</dbReference>
<sequence length="267" mass="30414">MADEQLTAENFAFAKRSSSRYSTFSERFQEIPPKSQLSVKTIRLSENSFVHDFSGFSDPERKLSYAREMAHSVSDEEIYGRYVVVVFGERIQPSAYNITFKHDKCDTACKKKYTKETVTGEKLNFIKNGIRLNYQHHWIIDNMPVTWCYQVSTTDARNIYCSTGFPIGCYVDSAGTAMDTCVIQPKIYNEKDTYYIFNHVRITLNYHNGVGEDWDGARLVSAQLWPSSCKDACKDPSCSQPFGIKAGGTEPITIPYTYQVLFMVSSS</sequence>
<dbReference type="Proteomes" id="UP001152795">
    <property type="component" value="Unassembled WGS sequence"/>
</dbReference>
<name>A0A6S7HB89_PARCT</name>
<organism evidence="8 9">
    <name type="scientific">Paramuricea clavata</name>
    <name type="common">Red gorgonian</name>
    <name type="synonym">Violescent sea-whip</name>
    <dbReference type="NCBI Taxonomy" id="317549"/>
    <lineage>
        <taxon>Eukaryota</taxon>
        <taxon>Metazoa</taxon>
        <taxon>Cnidaria</taxon>
        <taxon>Anthozoa</taxon>
        <taxon>Octocorallia</taxon>
        <taxon>Malacalcyonacea</taxon>
        <taxon>Plexauridae</taxon>
        <taxon>Paramuricea</taxon>
    </lineage>
</organism>
<comment type="caution">
    <text evidence="8">The sequence shown here is derived from an EMBL/GenBank/DDBJ whole genome shotgun (WGS) entry which is preliminary data.</text>
</comment>
<evidence type="ECO:0000313" key="8">
    <source>
        <dbReference type="EMBL" id="CAB4000343.1"/>
    </source>
</evidence>
<dbReference type="EMBL" id="CACRXK020003814">
    <property type="protein sequence ID" value="CAB4000343.1"/>
    <property type="molecule type" value="Genomic_DNA"/>
</dbReference>
<evidence type="ECO:0000256" key="4">
    <source>
        <dbReference type="ARBA" id="ARBA00022729"/>
    </source>
</evidence>
<dbReference type="PANTHER" id="PTHR10766">
    <property type="entry name" value="TRANSMEMBRANE 9 SUPERFAMILY PROTEIN"/>
    <property type="match status" value="1"/>
</dbReference>
<evidence type="ECO:0000256" key="7">
    <source>
        <dbReference type="RuleBase" id="RU363079"/>
    </source>
</evidence>
<dbReference type="AlphaFoldDB" id="A0A6S7HB89"/>
<reference evidence="8" key="1">
    <citation type="submission" date="2020-04" db="EMBL/GenBank/DDBJ databases">
        <authorList>
            <person name="Alioto T."/>
            <person name="Alioto T."/>
            <person name="Gomez Garrido J."/>
        </authorList>
    </citation>
    <scope>NUCLEOTIDE SEQUENCE</scope>
    <source>
        <strain evidence="8">A484AB</strain>
    </source>
</reference>
<evidence type="ECO:0000256" key="2">
    <source>
        <dbReference type="ARBA" id="ARBA00005227"/>
    </source>
</evidence>
<keyword evidence="9" id="KW-1185">Reference proteome</keyword>
<dbReference type="GO" id="GO:0072657">
    <property type="term" value="P:protein localization to membrane"/>
    <property type="evidence" value="ECO:0007669"/>
    <property type="project" value="TreeGrafter"/>
</dbReference>
<evidence type="ECO:0000256" key="3">
    <source>
        <dbReference type="ARBA" id="ARBA00022692"/>
    </source>
</evidence>
<dbReference type="OrthoDB" id="1666796at2759"/>
<accession>A0A6S7HB89</accession>
<keyword evidence="5" id="KW-1133">Transmembrane helix</keyword>
<proteinExistence type="inferred from homology"/>
<protein>
    <recommendedName>
        <fullName evidence="7">Transmembrane 9 superfamily member</fullName>
    </recommendedName>
</protein>
<keyword evidence="3 8" id="KW-0812">Transmembrane</keyword>
<dbReference type="Pfam" id="PF02990">
    <property type="entry name" value="EMP70"/>
    <property type="match status" value="1"/>
</dbReference>